<evidence type="ECO:0000256" key="4">
    <source>
        <dbReference type="ARBA" id="ARBA00022723"/>
    </source>
</evidence>
<keyword evidence="7 10" id="KW-0460">Magnesium</keyword>
<evidence type="ECO:0000256" key="5">
    <source>
        <dbReference type="ARBA" id="ARBA00022741"/>
    </source>
</evidence>
<dbReference type="PANTHER" id="PTHR42714">
    <property type="entry name" value="TRNA MODIFICATION GTPASE GTPBP3"/>
    <property type="match status" value="1"/>
</dbReference>
<comment type="caution">
    <text evidence="13">The sequence shown here is derived from an EMBL/GenBank/DDBJ whole genome shotgun (WGS) entry which is preliminary data.</text>
</comment>
<feature type="binding site" evidence="10">
    <location>
        <position position="478"/>
    </location>
    <ligand>
        <name>(6S)-5-formyl-5,6,7,8-tetrahydrofolate</name>
        <dbReference type="ChEBI" id="CHEBI:57457"/>
    </ligand>
</feature>
<dbReference type="EC" id="3.6.-.-" evidence="10"/>
<evidence type="ECO:0000313" key="13">
    <source>
        <dbReference type="EMBL" id="GLG04716.1"/>
    </source>
</evidence>
<protein>
    <recommendedName>
        <fullName evidence="10">tRNA modification GTPase MnmE</fullName>
        <ecNumber evidence="10">3.6.-.-</ecNumber>
    </recommendedName>
</protein>
<feature type="binding site" evidence="10">
    <location>
        <begin position="251"/>
        <end position="256"/>
    </location>
    <ligand>
        <name>GTP</name>
        <dbReference type="ChEBI" id="CHEBI:37565"/>
    </ligand>
</feature>
<comment type="caution">
    <text evidence="10">Lacks conserved residue(s) required for the propagation of feature annotation.</text>
</comment>
<keyword evidence="14" id="KW-1185">Reference proteome</keyword>
<comment type="subcellular location">
    <subcellularLocation>
        <location evidence="10">Cytoplasm</location>
    </subcellularLocation>
</comment>
<dbReference type="GO" id="GO:0003924">
    <property type="term" value="F:GTPase activity"/>
    <property type="evidence" value="ECO:0007669"/>
    <property type="project" value="UniProtKB-UniRule"/>
</dbReference>
<feature type="domain" description="TrmE-type G" evidence="12">
    <location>
        <begin position="241"/>
        <end position="399"/>
    </location>
</feature>
<feature type="binding site" evidence="10">
    <location>
        <begin position="295"/>
        <end position="298"/>
    </location>
    <ligand>
        <name>GTP</name>
        <dbReference type="ChEBI" id="CHEBI:37565"/>
    </ligand>
</feature>
<dbReference type="PRINTS" id="PR00449">
    <property type="entry name" value="RASTRNSFRMNG"/>
</dbReference>
<comment type="similarity">
    <text evidence="1 10 11">Belongs to the TRAFAC class TrmE-Era-EngA-EngB-Septin-like GTPase superfamily. TrmE GTPase family.</text>
</comment>
<feature type="binding site" evidence="10">
    <location>
        <position position="106"/>
    </location>
    <ligand>
        <name>(6S)-5-formyl-5,6,7,8-tetrahydrofolate</name>
        <dbReference type="ChEBI" id="CHEBI:57457"/>
    </ligand>
</feature>
<name>A0A9W6C4F1_9FIRM</name>
<comment type="cofactor">
    <cofactor evidence="10">
        <name>K(+)</name>
        <dbReference type="ChEBI" id="CHEBI:29103"/>
    </cofactor>
    <text evidence="10">Binds 1 potassium ion per subunit.</text>
</comment>
<dbReference type="Pfam" id="PF01926">
    <property type="entry name" value="MMR_HSR1"/>
    <property type="match status" value="1"/>
</dbReference>
<dbReference type="HAMAP" id="MF_00379">
    <property type="entry name" value="GTPase_MnmE"/>
    <property type="match status" value="1"/>
</dbReference>
<keyword evidence="6 10" id="KW-0378">Hydrolase</keyword>
<evidence type="ECO:0000256" key="9">
    <source>
        <dbReference type="ARBA" id="ARBA00023134"/>
    </source>
</evidence>
<dbReference type="GO" id="GO:0030488">
    <property type="term" value="P:tRNA methylation"/>
    <property type="evidence" value="ECO:0007669"/>
    <property type="project" value="TreeGrafter"/>
</dbReference>
<dbReference type="Gene3D" id="1.20.120.430">
    <property type="entry name" value="tRNA modification GTPase MnmE domain 2"/>
    <property type="match status" value="1"/>
</dbReference>
<dbReference type="InterPro" id="IPR025867">
    <property type="entry name" value="MnmE_helical"/>
</dbReference>
<dbReference type="InterPro" id="IPR031168">
    <property type="entry name" value="G_TrmE"/>
</dbReference>
<reference evidence="13 14" key="1">
    <citation type="journal article" date="2023" name="Int. J. Syst. Evol. Microbiol.">
        <title>Sellimonas catena sp. nov., isolated from human faeces.</title>
        <authorList>
            <person name="Hisatomi A."/>
            <person name="Ohkuma M."/>
            <person name="Sakamoto M."/>
        </authorList>
    </citation>
    <scope>NUCLEOTIDE SEQUENCE [LARGE SCALE GENOMIC DNA]</scope>
    <source>
        <strain evidence="13 14">12EGH17</strain>
    </source>
</reference>
<dbReference type="InterPro" id="IPR005225">
    <property type="entry name" value="Small_GTP-bd"/>
</dbReference>
<keyword evidence="9 10" id="KW-0342">GTP-binding</keyword>
<dbReference type="NCBIfam" id="NF003661">
    <property type="entry name" value="PRK05291.1-3"/>
    <property type="match status" value="1"/>
</dbReference>
<evidence type="ECO:0000256" key="10">
    <source>
        <dbReference type="HAMAP-Rule" id="MF_00379"/>
    </source>
</evidence>
<dbReference type="NCBIfam" id="TIGR00450">
    <property type="entry name" value="mnmE_trmE_thdF"/>
    <property type="match status" value="1"/>
</dbReference>
<feature type="binding site" evidence="10">
    <location>
        <position position="272"/>
    </location>
    <ligand>
        <name>K(+)</name>
        <dbReference type="ChEBI" id="CHEBI:29103"/>
    </ligand>
</feature>
<dbReference type="FunFam" id="3.40.50.300:FF:000494">
    <property type="entry name" value="tRNA modification GTPase MnmE"/>
    <property type="match status" value="1"/>
</dbReference>
<evidence type="ECO:0000256" key="3">
    <source>
        <dbReference type="ARBA" id="ARBA00022694"/>
    </source>
</evidence>
<feature type="binding site" evidence="10">
    <location>
        <position position="270"/>
    </location>
    <ligand>
        <name>K(+)</name>
        <dbReference type="ChEBI" id="CHEBI:29103"/>
    </ligand>
</feature>
<dbReference type="InterPro" id="IPR027417">
    <property type="entry name" value="P-loop_NTPase"/>
</dbReference>
<dbReference type="Gene3D" id="3.30.1360.120">
    <property type="entry name" value="Probable tRNA modification gtpase trme, domain 1"/>
    <property type="match status" value="1"/>
</dbReference>
<dbReference type="PROSITE" id="PS51709">
    <property type="entry name" value="G_TRME"/>
    <property type="match status" value="1"/>
</dbReference>
<evidence type="ECO:0000256" key="6">
    <source>
        <dbReference type="ARBA" id="ARBA00022801"/>
    </source>
</evidence>
<dbReference type="InterPro" id="IPR018948">
    <property type="entry name" value="GTP-bd_TrmE_N"/>
</dbReference>
<feature type="binding site" evidence="10">
    <location>
        <position position="251"/>
    </location>
    <ligand>
        <name>K(+)</name>
        <dbReference type="ChEBI" id="CHEBI:29103"/>
    </ligand>
</feature>
<dbReference type="AlphaFoldDB" id="A0A9W6C4F1"/>
<feature type="binding site" evidence="10">
    <location>
        <position position="255"/>
    </location>
    <ligand>
        <name>Mg(2+)</name>
        <dbReference type="ChEBI" id="CHEBI:18420"/>
    </ligand>
</feature>
<dbReference type="InterPro" id="IPR006073">
    <property type="entry name" value="GTP-bd"/>
</dbReference>
<keyword evidence="4 10" id="KW-0479">Metal-binding</keyword>
<dbReference type="PANTHER" id="PTHR42714:SF2">
    <property type="entry name" value="TRNA MODIFICATION GTPASE GTPBP3, MITOCHONDRIAL"/>
    <property type="match status" value="1"/>
</dbReference>
<feature type="binding site" evidence="10">
    <location>
        <position position="275"/>
    </location>
    <ligand>
        <name>K(+)</name>
        <dbReference type="ChEBI" id="CHEBI:29103"/>
    </ligand>
</feature>
<dbReference type="Proteomes" id="UP001145145">
    <property type="component" value="Unassembled WGS sequence"/>
</dbReference>
<comment type="subunit">
    <text evidence="10">Homodimer. Heterotetramer of two MnmE and two MnmG subunits.</text>
</comment>
<gene>
    <name evidence="10 13" type="primary">mnmE</name>
    <name evidence="10" type="synonym">trmE</name>
    <name evidence="13" type="ORF">Selli1_18900</name>
</gene>
<evidence type="ECO:0000313" key="14">
    <source>
        <dbReference type="Proteomes" id="UP001145145"/>
    </source>
</evidence>
<feature type="binding site" evidence="10">
    <location>
        <begin position="270"/>
        <end position="276"/>
    </location>
    <ligand>
        <name>GTP</name>
        <dbReference type="ChEBI" id="CHEBI:37565"/>
    </ligand>
</feature>
<dbReference type="InterPro" id="IPR027368">
    <property type="entry name" value="MnmE_dom2"/>
</dbReference>
<proteinExistence type="inferred from homology"/>
<dbReference type="GO" id="GO:0046872">
    <property type="term" value="F:metal ion binding"/>
    <property type="evidence" value="ECO:0007669"/>
    <property type="project" value="UniProtKB-KW"/>
</dbReference>
<dbReference type="CDD" id="cd04164">
    <property type="entry name" value="trmE"/>
    <property type="match status" value="1"/>
</dbReference>
<feature type="binding site" evidence="10">
    <location>
        <position position="145"/>
    </location>
    <ligand>
        <name>(6S)-5-formyl-5,6,7,8-tetrahydrofolate</name>
        <dbReference type="ChEBI" id="CHEBI:57457"/>
    </ligand>
</feature>
<evidence type="ECO:0000259" key="12">
    <source>
        <dbReference type="PROSITE" id="PS51709"/>
    </source>
</evidence>
<dbReference type="Gene3D" id="3.40.50.300">
    <property type="entry name" value="P-loop containing nucleotide triphosphate hydrolases"/>
    <property type="match status" value="1"/>
</dbReference>
<evidence type="ECO:0000256" key="11">
    <source>
        <dbReference type="RuleBase" id="RU003313"/>
    </source>
</evidence>
<keyword evidence="2 10" id="KW-0963">Cytoplasm</keyword>
<dbReference type="EMBL" id="BSBO01000018">
    <property type="protein sequence ID" value="GLG04716.1"/>
    <property type="molecule type" value="Genomic_DNA"/>
</dbReference>
<dbReference type="InterPro" id="IPR004520">
    <property type="entry name" value="GTPase_MnmE"/>
</dbReference>
<evidence type="ECO:0000256" key="2">
    <source>
        <dbReference type="ARBA" id="ARBA00022490"/>
    </source>
</evidence>
<feature type="binding site" evidence="10">
    <location>
        <position position="45"/>
    </location>
    <ligand>
        <name>(6S)-5-formyl-5,6,7,8-tetrahydrofolate</name>
        <dbReference type="ChEBI" id="CHEBI:57457"/>
    </ligand>
</feature>
<evidence type="ECO:0000256" key="7">
    <source>
        <dbReference type="ARBA" id="ARBA00022842"/>
    </source>
</evidence>
<accession>A0A9W6C4F1</accession>
<keyword evidence="3 10" id="KW-0819">tRNA processing</keyword>
<keyword evidence="8 10" id="KW-0630">Potassium</keyword>
<sequence>MFFEQENISSAEYAGTREGADMMKVTETIAAISTAMSDSGIGIVRISGPDAFEIADRIYKGKKTLSSQPSHTVHYGWIKDGENTIDEVLVMLMRGPHSYTGEDTVEIDCHGGIFVVRKILETVLKNGARAAEPGEFTKRAFLNGRMDLSQAEAVIDVIHSKNEYALKNSVSQLKGSVQRKISAMREEILYHTAYIESALDDPEHISLDGYGDTLVEKVEELLKELKKLIDTADNGRMMQEGIRTVIVGKPNAGKSSLLNALVGEERAIVTEIEGTTRDILEEHIQLNGVSLNIMDTAGIRKTEDVVEKIGVDRAKNQAEDADLIIFVVDSSRNLDENDFEIMEMIQDKNVIVLLNKSDLETKVTKEMIQEHLDKPMIEISAKEEEGIYELEQTVKEMFFRGEIAFNDEVYITNVRQKEALEQAFTSLKQVKRSIEDGMPEDFYTIDLMDAYEALGSITGETIGEDLVNEIFSKFCMGK</sequence>
<dbReference type="GO" id="GO:0005829">
    <property type="term" value="C:cytosol"/>
    <property type="evidence" value="ECO:0007669"/>
    <property type="project" value="TreeGrafter"/>
</dbReference>
<dbReference type="Pfam" id="PF10396">
    <property type="entry name" value="TrmE_N"/>
    <property type="match status" value="1"/>
</dbReference>
<dbReference type="InterPro" id="IPR027266">
    <property type="entry name" value="TrmE/GcvT-like"/>
</dbReference>
<dbReference type="CDD" id="cd14858">
    <property type="entry name" value="TrmE_N"/>
    <property type="match status" value="1"/>
</dbReference>
<dbReference type="GO" id="GO:0002098">
    <property type="term" value="P:tRNA wobble uridine modification"/>
    <property type="evidence" value="ECO:0007669"/>
    <property type="project" value="TreeGrafter"/>
</dbReference>
<feature type="binding site" evidence="10">
    <location>
        <position position="276"/>
    </location>
    <ligand>
        <name>Mg(2+)</name>
        <dbReference type="ChEBI" id="CHEBI:18420"/>
    </ligand>
</feature>
<evidence type="ECO:0000256" key="1">
    <source>
        <dbReference type="ARBA" id="ARBA00011043"/>
    </source>
</evidence>
<dbReference type="FunFam" id="3.30.1360.120:FF:000003">
    <property type="entry name" value="tRNA modification GTPase MnmE"/>
    <property type="match status" value="1"/>
</dbReference>
<dbReference type="Pfam" id="PF12631">
    <property type="entry name" value="MnmE_helical"/>
    <property type="match status" value="1"/>
</dbReference>
<organism evidence="13 14">
    <name type="scientific">Sellimonas catena</name>
    <dbReference type="NCBI Taxonomy" id="2994035"/>
    <lineage>
        <taxon>Bacteria</taxon>
        <taxon>Bacillati</taxon>
        <taxon>Bacillota</taxon>
        <taxon>Clostridia</taxon>
        <taxon>Lachnospirales</taxon>
        <taxon>Lachnospiraceae</taxon>
        <taxon>Sellimonas</taxon>
    </lineage>
</organism>
<evidence type="ECO:0000256" key="8">
    <source>
        <dbReference type="ARBA" id="ARBA00022958"/>
    </source>
</evidence>
<dbReference type="GO" id="GO:0005525">
    <property type="term" value="F:GTP binding"/>
    <property type="evidence" value="ECO:0007669"/>
    <property type="project" value="UniProtKB-UniRule"/>
</dbReference>
<comment type="function">
    <text evidence="10">Exhibits a very high intrinsic GTPase hydrolysis rate. Involved in the addition of a carboxymethylaminomethyl (cmnm) group at the wobble position (U34) of certain tRNAs, forming tRNA-cmnm(5)s(2)U34.</text>
</comment>
<dbReference type="SUPFAM" id="SSF52540">
    <property type="entry name" value="P-loop containing nucleoside triphosphate hydrolases"/>
    <property type="match status" value="1"/>
</dbReference>
<dbReference type="NCBIfam" id="TIGR00231">
    <property type="entry name" value="small_GTP"/>
    <property type="match status" value="1"/>
</dbReference>
<keyword evidence="5 10" id="KW-0547">Nucleotide-binding</keyword>
<dbReference type="GO" id="GO:0042802">
    <property type="term" value="F:identical protein binding"/>
    <property type="evidence" value="ECO:0007669"/>
    <property type="project" value="UniProtKB-ARBA"/>
</dbReference>